<comment type="subcellular location">
    <subcellularLocation>
        <location evidence="1 7">Cell membrane</location>
        <topology evidence="1 7">Multi-pass membrane protein</topology>
    </subcellularLocation>
</comment>
<dbReference type="GO" id="GO:0055085">
    <property type="term" value="P:transmembrane transport"/>
    <property type="evidence" value="ECO:0007669"/>
    <property type="project" value="InterPro"/>
</dbReference>
<dbReference type="InterPro" id="IPR035906">
    <property type="entry name" value="MetI-like_sf"/>
</dbReference>
<feature type="transmembrane region" description="Helical" evidence="7">
    <location>
        <begin position="110"/>
        <end position="131"/>
    </location>
</feature>
<dbReference type="Pfam" id="PF00528">
    <property type="entry name" value="BPD_transp_1"/>
    <property type="match status" value="1"/>
</dbReference>
<dbReference type="RefSeq" id="WP_182614404.1">
    <property type="nucleotide sequence ID" value="NZ_BAAATF010000002.1"/>
</dbReference>
<evidence type="ECO:0000313" key="9">
    <source>
        <dbReference type="EMBL" id="MBA8806716.1"/>
    </source>
</evidence>
<evidence type="ECO:0000313" key="10">
    <source>
        <dbReference type="Proteomes" id="UP000540568"/>
    </source>
</evidence>
<dbReference type="GO" id="GO:0005886">
    <property type="term" value="C:plasma membrane"/>
    <property type="evidence" value="ECO:0007669"/>
    <property type="project" value="UniProtKB-SubCell"/>
</dbReference>
<dbReference type="InterPro" id="IPR000515">
    <property type="entry name" value="MetI-like"/>
</dbReference>
<keyword evidence="2 7" id="KW-0813">Transport</keyword>
<gene>
    <name evidence="9" type="ORF">FHX71_000658</name>
</gene>
<name>A0A7W3J5K8_9MICO</name>
<accession>A0A7W3J5K8</accession>
<sequence>MTTTTAVTRRRMDPVYLWIIIPTLALFTLAITLPTVMGLFMSFTNSIGFGTWEFIGLNNYIAIFQDPAILQSYAFTFGFAIVTVLAVNVLAFLLALGLTARIRALTALRAVFVLPMVISGIVIAYVFNFMFSNSLPAVGTALGIPWLSTSVLVNPDLAWVAIVIVTTWSAIPGTLLIYIAGLVTVPREVYEAADIDGATAFKRLTHITLPLVAGYVAINMILGVKNFLNAYEIIVGLTDGGPGTSTRSIAMTIFTGFSGGDYAFQMANAAIFFLIVVLITLVQLRFTQRGEKA</sequence>
<comment type="caution">
    <text evidence="9">The sequence shown here is derived from an EMBL/GenBank/DDBJ whole genome shotgun (WGS) entry which is preliminary data.</text>
</comment>
<dbReference type="EMBL" id="JACGWV010000001">
    <property type="protein sequence ID" value="MBA8806716.1"/>
    <property type="molecule type" value="Genomic_DNA"/>
</dbReference>
<protein>
    <submittedName>
        <fullName evidence="9">Raffinose/stachyose/melibiose transport system permease protein</fullName>
    </submittedName>
</protein>
<evidence type="ECO:0000256" key="6">
    <source>
        <dbReference type="ARBA" id="ARBA00023136"/>
    </source>
</evidence>
<dbReference type="Proteomes" id="UP000540568">
    <property type="component" value="Unassembled WGS sequence"/>
</dbReference>
<evidence type="ECO:0000256" key="3">
    <source>
        <dbReference type="ARBA" id="ARBA00022475"/>
    </source>
</evidence>
<keyword evidence="4 7" id="KW-0812">Transmembrane</keyword>
<keyword evidence="3" id="KW-1003">Cell membrane</keyword>
<feature type="transmembrane region" description="Helical" evidence="7">
    <location>
        <begin position="73"/>
        <end position="98"/>
    </location>
</feature>
<dbReference type="PROSITE" id="PS50928">
    <property type="entry name" value="ABC_TM1"/>
    <property type="match status" value="1"/>
</dbReference>
<dbReference type="Gene3D" id="1.10.3720.10">
    <property type="entry name" value="MetI-like"/>
    <property type="match status" value="1"/>
</dbReference>
<evidence type="ECO:0000256" key="5">
    <source>
        <dbReference type="ARBA" id="ARBA00022989"/>
    </source>
</evidence>
<comment type="similarity">
    <text evidence="7">Belongs to the binding-protein-dependent transport system permease family.</text>
</comment>
<evidence type="ECO:0000256" key="7">
    <source>
        <dbReference type="RuleBase" id="RU363032"/>
    </source>
</evidence>
<organism evidence="9 10">
    <name type="scientific">Promicromonospora sukumoe</name>
    <dbReference type="NCBI Taxonomy" id="88382"/>
    <lineage>
        <taxon>Bacteria</taxon>
        <taxon>Bacillati</taxon>
        <taxon>Actinomycetota</taxon>
        <taxon>Actinomycetes</taxon>
        <taxon>Micrococcales</taxon>
        <taxon>Promicromonosporaceae</taxon>
        <taxon>Promicromonospora</taxon>
    </lineage>
</organism>
<reference evidence="9 10" key="1">
    <citation type="submission" date="2020-07" db="EMBL/GenBank/DDBJ databases">
        <title>Sequencing the genomes of 1000 actinobacteria strains.</title>
        <authorList>
            <person name="Klenk H.-P."/>
        </authorList>
    </citation>
    <scope>NUCLEOTIDE SEQUENCE [LARGE SCALE GENOMIC DNA]</scope>
    <source>
        <strain evidence="9 10">DSM 44121</strain>
    </source>
</reference>
<feature type="transmembrane region" description="Helical" evidence="7">
    <location>
        <begin position="262"/>
        <end position="282"/>
    </location>
</feature>
<feature type="domain" description="ABC transmembrane type-1" evidence="8">
    <location>
        <begin position="73"/>
        <end position="283"/>
    </location>
</feature>
<feature type="transmembrane region" description="Helical" evidence="7">
    <location>
        <begin position="157"/>
        <end position="183"/>
    </location>
</feature>
<dbReference type="PANTHER" id="PTHR30193">
    <property type="entry name" value="ABC TRANSPORTER PERMEASE PROTEIN"/>
    <property type="match status" value="1"/>
</dbReference>
<evidence type="ECO:0000256" key="2">
    <source>
        <dbReference type="ARBA" id="ARBA00022448"/>
    </source>
</evidence>
<keyword evidence="10" id="KW-1185">Reference proteome</keyword>
<evidence type="ECO:0000259" key="8">
    <source>
        <dbReference type="PROSITE" id="PS50928"/>
    </source>
</evidence>
<keyword evidence="5 7" id="KW-1133">Transmembrane helix</keyword>
<keyword evidence="6 7" id="KW-0472">Membrane</keyword>
<feature type="transmembrane region" description="Helical" evidence="7">
    <location>
        <begin position="204"/>
        <end position="222"/>
    </location>
</feature>
<dbReference type="SUPFAM" id="SSF161098">
    <property type="entry name" value="MetI-like"/>
    <property type="match status" value="1"/>
</dbReference>
<dbReference type="AlphaFoldDB" id="A0A7W3J5K8"/>
<dbReference type="CDD" id="cd06261">
    <property type="entry name" value="TM_PBP2"/>
    <property type="match status" value="1"/>
</dbReference>
<proteinExistence type="inferred from homology"/>
<feature type="transmembrane region" description="Helical" evidence="7">
    <location>
        <begin position="15"/>
        <end position="43"/>
    </location>
</feature>
<dbReference type="InterPro" id="IPR051393">
    <property type="entry name" value="ABC_transporter_permease"/>
</dbReference>
<evidence type="ECO:0000256" key="4">
    <source>
        <dbReference type="ARBA" id="ARBA00022692"/>
    </source>
</evidence>
<dbReference type="PANTHER" id="PTHR30193:SF41">
    <property type="entry name" value="DIACETYLCHITOBIOSE UPTAKE SYSTEM PERMEASE PROTEIN NGCF"/>
    <property type="match status" value="1"/>
</dbReference>
<evidence type="ECO:0000256" key="1">
    <source>
        <dbReference type="ARBA" id="ARBA00004651"/>
    </source>
</evidence>